<gene>
    <name evidence="3" type="ORF">CPLU01_09965</name>
</gene>
<accession>A0A8H6K756</accession>
<evidence type="ECO:0000313" key="3">
    <source>
        <dbReference type="EMBL" id="KAF6825973.1"/>
    </source>
</evidence>
<dbReference type="Proteomes" id="UP000654918">
    <property type="component" value="Unassembled WGS sequence"/>
</dbReference>
<feature type="transmembrane region" description="Helical" evidence="2">
    <location>
        <begin position="721"/>
        <end position="739"/>
    </location>
</feature>
<keyword evidence="2" id="KW-1133">Transmembrane helix</keyword>
<feature type="region of interest" description="Disordered" evidence="1">
    <location>
        <begin position="390"/>
        <end position="417"/>
    </location>
</feature>
<reference evidence="3" key="1">
    <citation type="journal article" date="2020" name="Phytopathology">
        <title>Genome Sequence Resources of Colletotrichum truncatum, C. plurivorum, C. musicola, and C. sojae: Four Species Pathogenic to Soybean (Glycine max).</title>
        <authorList>
            <person name="Rogerio F."/>
            <person name="Boufleur T.R."/>
            <person name="Ciampi-Guillardi M."/>
            <person name="Sukno S.A."/>
            <person name="Thon M.R."/>
            <person name="Massola Junior N.S."/>
            <person name="Baroncelli R."/>
        </authorList>
    </citation>
    <scope>NUCLEOTIDE SEQUENCE</scope>
    <source>
        <strain evidence="3">LFN00145</strain>
    </source>
</reference>
<sequence length="819" mass="90185">MELATEPDSGNDLISASGKRSRGGVKFVGLQKGRKRVLINRAKRFSSPNLQNQKEPDEKEPDDKDSDEEGTSGTVPTSSPNLPSFGSLEPYGVSPEIQQKLWTLEIERLAEIVDDDKADMLMPKVDPGSEASLLSQINKEAFTDMRLRADNILDALHVCIIDDQALLQTERASEKAVISYRALKRAWNDNRAADADLPGHQYTSTKEQDPSGRGQDPSVLGPYSSIPAQDPNVASRLRPPYVLSARSATDHYLADDNTSAIGVTNATELGSLETTDQRSEDNGSAFVQIELAELDPAETMDQRSEANESVSVQMDIAELIETQRLSCYLVDHIAATLAILACRGRNSKYWHAVVLACLAKLSTKLKVLLSNLSDNIQILFSHSEDVSQRVESWSPRPDAEFDEDEGEEEPLDANSPTKTRYCAEHDKISSWLAESFTHALRGLGAEKPWWNRSSHVDVCAMIYAAGVSGTRTLVCQDRRGEISGSSASLPVSFSSKALGLVGQLSDLLGKEPRTSIPSDIMLEVELDQSDIKSIVPNVKSLGIHTVSDFVVVATTLSLSHPRIGKRFQDSLHIISALPVFGTPQDIDDKPSKDVTPAPKYAFVRLGPRRTGDLTMAFSSLSSSHLAATRHIVLDRQPPRADQLRHPPSSSEIVTALKKAEADRKYLQAEIKCWDIAEASITIRCPKYVYSVFLFSAILVIGGLCCGFLVGERVAGVDPFNFTMFSWIIGGFVLLIAKSVRVSDWPWRDFLLRQVTCRTVREVANVSGLEPQDILTFLLANEHHSKLKLRGPFQEMFYNEGDSEGFSIDVRPSFQTLLAS</sequence>
<feature type="compositionally biased region" description="Polar residues" evidence="1">
    <location>
        <begin position="71"/>
        <end position="84"/>
    </location>
</feature>
<proteinExistence type="predicted"/>
<keyword evidence="2" id="KW-0812">Transmembrane</keyword>
<organism evidence="3 4">
    <name type="scientific">Colletotrichum plurivorum</name>
    <dbReference type="NCBI Taxonomy" id="2175906"/>
    <lineage>
        <taxon>Eukaryota</taxon>
        <taxon>Fungi</taxon>
        <taxon>Dikarya</taxon>
        <taxon>Ascomycota</taxon>
        <taxon>Pezizomycotina</taxon>
        <taxon>Sordariomycetes</taxon>
        <taxon>Hypocreomycetidae</taxon>
        <taxon>Glomerellales</taxon>
        <taxon>Glomerellaceae</taxon>
        <taxon>Colletotrichum</taxon>
        <taxon>Colletotrichum orchidearum species complex</taxon>
    </lineage>
</organism>
<name>A0A8H6K756_9PEZI</name>
<feature type="region of interest" description="Disordered" evidence="1">
    <location>
        <begin position="1"/>
        <end position="86"/>
    </location>
</feature>
<evidence type="ECO:0000256" key="2">
    <source>
        <dbReference type="SAM" id="Phobius"/>
    </source>
</evidence>
<feature type="compositionally biased region" description="Acidic residues" evidence="1">
    <location>
        <begin position="400"/>
        <end position="411"/>
    </location>
</feature>
<feature type="compositionally biased region" description="Acidic residues" evidence="1">
    <location>
        <begin position="58"/>
        <end position="70"/>
    </location>
</feature>
<keyword evidence="4" id="KW-1185">Reference proteome</keyword>
<dbReference type="AlphaFoldDB" id="A0A8H6K756"/>
<protein>
    <submittedName>
        <fullName evidence="3">Uncharacterized protein</fullName>
    </submittedName>
</protein>
<feature type="region of interest" description="Disordered" evidence="1">
    <location>
        <begin position="193"/>
        <end position="234"/>
    </location>
</feature>
<evidence type="ECO:0000256" key="1">
    <source>
        <dbReference type="SAM" id="MobiDB-lite"/>
    </source>
</evidence>
<feature type="transmembrane region" description="Helical" evidence="2">
    <location>
        <begin position="687"/>
        <end position="709"/>
    </location>
</feature>
<dbReference type="EMBL" id="WIGO01000163">
    <property type="protein sequence ID" value="KAF6825973.1"/>
    <property type="molecule type" value="Genomic_DNA"/>
</dbReference>
<evidence type="ECO:0000313" key="4">
    <source>
        <dbReference type="Proteomes" id="UP000654918"/>
    </source>
</evidence>
<feature type="compositionally biased region" description="Basic residues" evidence="1">
    <location>
        <begin position="32"/>
        <end position="44"/>
    </location>
</feature>
<keyword evidence="2" id="KW-0472">Membrane</keyword>
<comment type="caution">
    <text evidence="3">The sequence shown here is derived from an EMBL/GenBank/DDBJ whole genome shotgun (WGS) entry which is preliminary data.</text>
</comment>